<dbReference type="CDD" id="cd02440">
    <property type="entry name" value="AdoMet_MTases"/>
    <property type="match status" value="1"/>
</dbReference>
<dbReference type="InterPro" id="IPR036388">
    <property type="entry name" value="WH-like_DNA-bd_sf"/>
</dbReference>
<keyword evidence="2 5" id="KW-0808">Transferase</keyword>
<dbReference type="InterPro" id="IPR016461">
    <property type="entry name" value="COMT-like"/>
</dbReference>
<evidence type="ECO:0000313" key="5">
    <source>
        <dbReference type="EMBL" id="ORV84241.1"/>
    </source>
</evidence>
<gene>
    <name evidence="5" type="ORF">AWC12_22405</name>
</gene>
<dbReference type="Pfam" id="PF00891">
    <property type="entry name" value="Methyltransf_2"/>
    <property type="match status" value="1"/>
</dbReference>
<keyword evidence="3" id="KW-0949">S-adenosyl-L-methionine</keyword>
<comment type="caution">
    <text evidence="5">The sequence shown here is derived from an EMBL/GenBank/DDBJ whole genome shotgun (WGS) entry which is preliminary data.</text>
</comment>
<dbReference type="RefSeq" id="WP_085176982.1">
    <property type="nucleotide sequence ID" value="NZ_LQPC01000047.1"/>
</dbReference>
<dbReference type="GO" id="GO:0032259">
    <property type="term" value="P:methylation"/>
    <property type="evidence" value="ECO:0007669"/>
    <property type="project" value="UniProtKB-KW"/>
</dbReference>
<evidence type="ECO:0000313" key="6">
    <source>
        <dbReference type="Proteomes" id="UP000193622"/>
    </source>
</evidence>
<dbReference type="SUPFAM" id="SSF53335">
    <property type="entry name" value="S-adenosyl-L-methionine-dependent methyltransferases"/>
    <property type="match status" value="1"/>
</dbReference>
<evidence type="ECO:0000256" key="3">
    <source>
        <dbReference type="ARBA" id="ARBA00022691"/>
    </source>
</evidence>
<dbReference type="Gene3D" id="3.40.50.150">
    <property type="entry name" value="Vaccinia Virus protein VP39"/>
    <property type="match status" value="1"/>
</dbReference>
<feature type="domain" description="O-methyltransferase C-terminal" evidence="4">
    <location>
        <begin position="150"/>
        <end position="330"/>
    </location>
</feature>
<dbReference type="PANTHER" id="PTHR43712">
    <property type="entry name" value="PUTATIVE (AFU_ORTHOLOGUE AFUA_4G14580)-RELATED"/>
    <property type="match status" value="1"/>
</dbReference>
<keyword evidence="1 5" id="KW-0489">Methyltransferase</keyword>
<evidence type="ECO:0000259" key="4">
    <source>
        <dbReference type="Pfam" id="PF00891"/>
    </source>
</evidence>
<dbReference type="InterPro" id="IPR029063">
    <property type="entry name" value="SAM-dependent_MTases_sf"/>
</dbReference>
<sequence length="352" mass="38092">MRLALRGANPLEWLALRAGVVPTAAAEAWGGMALSAVVITAVQTGMTARLAERPSTAEELAADLNLDPVPTRLLLDCLRSGRHVTVRAGRYRLTRSARRWLDPRSALSVAGYVAGTADYWAWWSTLDQVTRIGRPAGHHDAPPGDPYWRRYLHGQLELARLSAGEVAKKLALPRDSRSLLDIGGGHGWYSAQLCRRHPGLHATVLDLPGSAAIGREIIAAAGMSGRVEHRDGDATTDDLPPTPDGNGYDTVLCFNLLHHLTAEQSVDLFAKVHDALAPGGTLAVMDAFAEPGHRSSAQANVLGLFVYLSSGAQIHPPETLYRWLRDAGFRAPPRRIRILRIPGQAMYVATKS</sequence>
<dbReference type="InterPro" id="IPR001077">
    <property type="entry name" value="COMT_C"/>
</dbReference>
<reference evidence="5 6" key="1">
    <citation type="submission" date="2016-01" db="EMBL/GenBank/DDBJ databases">
        <title>The new phylogeny of the genus Mycobacterium.</title>
        <authorList>
            <person name="Tarcisio F."/>
            <person name="Conor M."/>
            <person name="Antonella G."/>
            <person name="Elisabetta G."/>
            <person name="Giulia F.S."/>
            <person name="Sara T."/>
            <person name="Anna F."/>
            <person name="Clotilde B."/>
            <person name="Roberto B."/>
            <person name="Veronica D.S."/>
            <person name="Fabio R."/>
            <person name="Monica P."/>
            <person name="Olivier J."/>
            <person name="Enrico T."/>
            <person name="Nicola S."/>
        </authorList>
    </citation>
    <scope>NUCLEOTIDE SEQUENCE [LARGE SCALE GENOMIC DNA]</scope>
    <source>
        <strain evidence="5 6">DSM 45541</strain>
    </source>
</reference>
<dbReference type="Gene3D" id="1.10.10.10">
    <property type="entry name" value="Winged helix-like DNA-binding domain superfamily/Winged helix DNA-binding domain"/>
    <property type="match status" value="1"/>
</dbReference>
<dbReference type="InterPro" id="IPR036390">
    <property type="entry name" value="WH_DNA-bd_sf"/>
</dbReference>
<dbReference type="Proteomes" id="UP000193622">
    <property type="component" value="Unassembled WGS sequence"/>
</dbReference>
<proteinExistence type="predicted"/>
<dbReference type="GO" id="GO:0008171">
    <property type="term" value="F:O-methyltransferase activity"/>
    <property type="evidence" value="ECO:0007669"/>
    <property type="project" value="InterPro"/>
</dbReference>
<evidence type="ECO:0000256" key="1">
    <source>
        <dbReference type="ARBA" id="ARBA00022603"/>
    </source>
</evidence>
<dbReference type="SUPFAM" id="SSF46785">
    <property type="entry name" value="Winged helix' DNA-binding domain"/>
    <property type="match status" value="1"/>
</dbReference>
<dbReference type="PANTHER" id="PTHR43712:SF2">
    <property type="entry name" value="O-METHYLTRANSFERASE CICE"/>
    <property type="match status" value="1"/>
</dbReference>
<organism evidence="5 6">
    <name type="scientific">Mycolicibacterium iranicum</name>
    <name type="common">Mycobacterium iranicum</name>
    <dbReference type="NCBI Taxonomy" id="912594"/>
    <lineage>
        <taxon>Bacteria</taxon>
        <taxon>Bacillati</taxon>
        <taxon>Actinomycetota</taxon>
        <taxon>Actinomycetes</taxon>
        <taxon>Mycobacteriales</taxon>
        <taxon>Mycobacteriaceae</taxon>
        <taxon>Mycolicibacterium</taxon>
    </lineage>
</organism>
<dbReference type="PROSITE" id="PS51683">
    <property type="entry name" value="SAM_OMT_II"/>
    <property type="match status" value="1"/>
</dbReference>
<protein>
    <submittedName>
        <fullName evidence="5">Methyltransferase type 12</fullName>
    </submittedName>
</protein>
<dbReference type="AlphaFoldDB" id="A0A1X1WCE3"/>
<name>A0A1X1WCE3_MYCIR</name>
<dbReference type="EMBL" id="LQPC01000047">
    <property type="protein sequence ID" value="ORV84241.1"/>
    <property type="molecule type" value="Genomic_DNA"/>
</dbReference>
<accession>A0A1X1WCE3</accession>
<evidence type="ECO:0000256" key="2">
    <source>
        <dbReference type="ARBA" id="ARBA00022679"/>
    </source>
</evidence>